<accession>A0AAD7RDM8</accession>
<protein>
    <submittedName>
        <fullName evidence="2">Uncharacterized protein</fullName>
    </submittedName>
</protein>
<dbReference type="AlphaFoldDB" id="A0AAD7RDM8"/>
<keyword evidence="3" id="KW-1185">Reference proteome</keyword>
<feature type="compositionally biased region" description="Basic and acidic residues" evidence="1">
    <location>
        <begin position="311"/>
        <end position="323"/>
    </location>
</feature>
<name>A0AAD7RDM8_9TELE</name>
<evidence type="ECO:0000313" key="2">
    <source>
        <dbReference type="EMBL" id="KAJ8378346.1"/>
    </source>
</evidence>
<comment type="caution">
    <text evidence="2">The sequence shown here is derived from an EMBL/GenBank/DDBJ whole genome shotgun (WGS) entry which is preliminary data.</text>
</comment>
<evidence type="ECO:0000313" key="3">
    <source>
        <dbReference type="Proteomes" id="UP001221898"/>
    </source>
</evidence>
<reference evidence="2" key="1">
    <citation type="journal article" date="2023" name="Science">
        <title>Genome structures resolve the early diversification of teleost fishes.</title>
        <authorList>
            <person name="Parey E."/>
            <person name="Louis A."/>
            <person name="Montfort J."/>
            <person name="Bouchez O."/>
            <person name="Roques C."/>
            <person name="Iampietro C."/>
            <person name="Lluch J."/>
            <person name="Castinel A."/>
            <person name="Donnadieu C."/>
            <person name="Desvignes T."/>
            <person name="Floi Bucao C."/>
            <person name="Jouanno E."/>
            <person name="Wen M."/>
            <person name="Mejri S."/>
            <person name="Dirks R."/>
            <person name="Jansen H."/>
            <person name="Henkel C."/>
            <person name="Chen W.J."/>
            <person name="Zahm M."/>
            <person name="Cabau C."/>
            <person name="Klopp C."/>
            <person name="Thompson A.W."/>
            <person name="Robinson-Rechavi M."/>
            <person name="Braasch I."/>
            <person name="Lecointre G."/>
            <person name="Bobe J."/>
            <person name="Postlethwait J.H."/>
            <person name="Berthelot C."/>
            <person name="Roest Crollius H."/>
            <person name="Guiguen Y."/>
        </authorList>
    </citation>
    <scope>NUCLEOTIDE SEQUENCE</scope>
    <source>
        <strain evidence="2">NC1722</strain>
    </source>
</reference>
<feature type="region of interest" description="Disordered" evidence="1">
    <location>
        <begin position="272"/>
        <end position="349"/>
    </location>
</feature>
<organism evidence="2 3">
    <name type="scientific">Aldrovandia affinis</name>
    <dbReference type="NCBI Taxonomy" id="143900"/>
    <lineage>
        <taxon>Eukaryota</taxon>
        <taxon>Metazoa</taxon>
        <taxon>Chordata</taxon>
        <taxon>Craniata</taxon>
        <taxon>Vertebrata</taxon>
        <taxon>Euteleostomi</taxon>
        <taxon>Actinopterygii</taxon>
        <taxon>Neopterygii</taxon>
        <taxon>Teleostei</taxon>
        <taxon>Notacanthiformes</taxon>
        <taxon>Halosauridae</taxon>
        <taxon>Aldrovandia</taxon>
    </lineage>
</organism>
<proteinExistence type="predicted"/>
<dbReference type="EMBL" id="JAINUG010000323">
    <property type="protein sequence ID" value="KAJ8378346.1"/>
    <property type="molecule type" value="Genomic_DNA"/>
</dbReference>
<sequence length="349" mass="38288">MATQLKTVVQRYFYALDMDAAVQRVTNGCHQCAVLKKAPVFMSDQSTGDPPEVVGSAFAADVLRRERQFILAVRECVTSFTLSALTEDEHWETLRGSLLRLCLGLCPLDGPFAVIRTDPAPGFAALAGDEALTRQRLVVEVGNVKNVNKNPVAEKAVQELQAVPPSILPGDLVYLYGDRNKSKARDRYLVSGIDGAWCSIQKFTGSQLHRTSYRVRLSDCYKVEGLLVGSDLLNDRLLSDEDSDDFLPCGPDIPPAISEPPPVPYLPSEDMSLAERTVPPSEPEGATIGSHEHIPATGGTPQRPGRLPPSELERVTLGSREHIPATSVPPRRSGRHRQLPRKLEDFVLY</sequence>
<gene>
    <name evidence="2" type="ORF">AAFF_G00243660</name>
</gene>
<evidence type="ECO:0000256" key="1">
    <source>
        <dbReference type="SAM" id="MobiDB-lite"/>
    </source>
</evidence>
<dbReference type="Proteomes" id="UP001221898">
    <property type="component" value="Unassembled WGS sequence"/>
</dbReference>